<evidence type="ECO:0000256" key="2">
    <source>
        <dbReference type="ARBA" id="ARBA00093628"/>
    </source>
</evidence>
<comment type="similarity">
    <text evidence="1">Belongs to the MaoP family.</text>
</comment>
<protein>
    <recommendedName>
        <fullName evidence="2">Macrodomain Ori protein</fullName>
    </recommendedName>
</protein>
<dbReference type="Pfam" id="PF04219">
    <property type="entry name" value="DUF413"/>
    <property type="match status" value="1"/>
</dbReference>
<evidence type="ECO:0000313" key="3">
    <source>
        <dbReference type="EMBL" id="CBW14664.1"/>
    </source>
</evidence>
<evidence type="ECO:0000313" key="4">
    <source>
        <dbReference type="Proteomes" id="UP000007052"/>
    </source>
</evidence>
<name>A0AB33QIQ5_HAEP3</name>
<evidence type="ECO:0000256" key="1">
    <source>
        <dbReference type="ARBA" id="ARBA00093464"/>
    </source>
</evidence>
<dbReference type="KEGG" id="hpr:PARA_05570"/>
<dbReference type="EMBL" id="FQ312002">
    <property type="protein sequence ID" value="CBW14664.1"/>
    <property type="molecule type" value="Genomic_DNA"/>
</dbReference>
<dbReference type="NCBIfam" id="NF008252">
    <property type="entry name" value="PRK11027.1-2"/>
    <property type="match status" value="1"/>
</dbReference>
<accession>A0AB33QIQ5</accession>
<dbReference type="InterPro" id="IPR007335">
    <property type="entry name" value="DUF413"/>
</dbReference>
<gene>
    <name evidence="3" type="ordered locus">PARA_05570</name>
</gene>
<dbReference type="Proteomes" id="UP000007052">
    <property type="component" value="Chromosome"/>
</dbReference>
<organism evidence="3 4">
    <name type="scientific">Haemophilus parainfluenzae (strain T3T1)</name>
    <dbReference type="NCBI Taxonomy" id="862965"/>
    <lineage>
        <taxon>Bacteria</taxon>
        <taxon>Pseudomonadati</taxon>
        <taxon>Pseudomonadota</taxon>
        <taxon>Gammaproteobacteria</taxon>
        <taxon>Pasteurellales</taxon>
        <taxon>Pasteurellaceae</taxon>
        <taxon>Haemophilus</taxon>
    </lineage>
</organism>
<proteinExistence type="inferred from homology"/>
<dbReference type="AlphaFoldDB" id="A0AB33QIQ5"/>
<reference evidence="4" key="1">
    <citation type="submission" date="2010-07" db="EMBL/GenBank/DDBJ databases">
        <title>The genome sequence of Haemophilus parainfluenzae T3T1.</title>
        <authorList>
            <person name="Crook D."/>
            <person name="Hood D."/>
            <person name="Moxon R."/>
            <person name="Parkhill J."/>
            <person name="Aslett M."/>
            <person name="Bentley S.D."/>
        </authorList>
    </citation>
    <scope>NUCLEOTIDE SEQUENCE [LARGE SCALE GENOMIC DNA]</scope>
    <source>
        <strain evidence="4">T3T1</strain>
    </source>
</reference>
<sequence>MIMAASFSVTRRFFDDKNYPRGFSRHGDYTIKESQVLEQYGQAFKALDSGERKPATKEEKEFVAFCRGERAPETFFEKTWNKYRTRINTTKRVYTLSGDVSEAASGGEDYSGE</sequence>